<dbReference type="EMBL" id="JXTB01000399">
    <property type="protein sequence ID" value="PON42131.1"/>
    <property type="molecule type" value="Genomic_DNA"/>
</dbReference>
<protein>
    <submittedName>
        <fullName evidence="2">Zinc knuckle CX2CX4HX4C</fullName>
    </submittedName>
</protein>
<evidence type="ECO:0000259" key="1">
    <source>
        <dbReference type="Pfam" id="PF14392"/>
    </source>
</evidence>
<evidence type="ECO:0000313" key="3">
    <source>
        <dbReference type="Proteomes" id="UP000237105"/>
    </source>
</evidence>
<dbReference type="Proteomes" id="UP000237105">
    <property type="component" value="Unassembled WGS sequence"/>
</dbReference>
<name>A0A2P5B054_PARAD</name>
<gene>
    <name evidence="2" type="ORF">PanWU01x14_284380</name>
</gene>
<evidence type="ECO:0000313" key="2">
    <source>
        <dbReference type="EMBL" id="PON42131.1"/>
    </source>
</evidence>
<comment type="caution">
    <text evidence="2">The sequence shown here is derived from an EMBL/GenBank/DDBJ whole genome shotgun (WGS) entry which is preliminary data.</text>
</comment>
<feature type="domain" description="Zinc knuckle CX2CX4HX4C" evidence="1">
    <location>
        <begin position="16"/>
        <end position="60"/>
    </location>
</feature>
<dbReference type="Pfam" id="PF14392">
    <property type="entry name" value="zf-CCHC_4"/>
    <property type="match status" value="1"/>
</dbReference>
<organism evidence="2 3">
    <name type="scientific">Parasponia andersonii</name>
    <name type="common">Sponia andersonii</name>
    <dbReference type="NCBI Taxonomy" id="3476"/>
    <lineage>
        <taxon>Eukaryota</taxon>
        <taxon>Viridiplantae</taxon>
        <taxon>Streptophyta</taxon>
        <taxon>Embryophyta</taxon>
        <taxon>Tracheophyta</taxon>
        <taxon>Spermatophyta</taxon>
        <taxon>Magnoliopsida</taxon>
        <taxon>eudicotyledons</taxon>
        <taxon>Gunneridae</taxon>
        <taxon>Pentapetalae</taxon>
        <taxon>rosids</taxon>
        <taxon>fabids</taxon>
        <taxon>Rosales</taxon>
        <taxon>Cannabaceae</taxon>
        <taxon>Parasponia</taxon>
    </lineage>
</organism>
<sequence>MLNSNHLRFRVEIRLDKPLRAGFTLPKGDGSQTWVDLKYERLPITCFKCGIVGHEHDFCNLPMKRTMATACKTVPLYGPWLRWGSKAEHCFSNHPVSKAIRMEKRSEIGEVPIVDTRPKQNMQSTLVSMRPMSVTKLL</sequence>
<dbReference type="InterPro" id="IPR025836">
    <property type="entry name" value="Zn_knuckle_CX2CX4HX4C"/>
</dbReference>
<accession>A0A2P5B054</accession>
<dbReference type="AlphaFoldDB" id="A0A2P5B054"/>
<keyword evidence="3" id="KW-1185">Reference proteome</keyword>
<dbReference type="OrthoDB" id="1165906at2759"/>
<reference evidence="3" key="1">
    <citation type="submission" date="2016-06" db="EMBL/GenBank/DDBJ databases">
        <title>Parallel loss of symbiosis genes in relatives of nitrogen-fixing non-legume Parasponia.</title>
        <authorList>
            <person name="Van Velzen R."/>
            <person name="Holmer R."/>
            <person name="Bu F."/>
            <person name="Rutten L."/>
            <person name="Van Zeijl A."/>
            <person name="Liu W."/>
            <person name="Santuari L."/>
            <person name="Cao Q."/>
            <person name="Sharma T."/>
            <person name="Shen D."/>
            <person name="Roswanjaya Y."/>
            <person name="Wardhani T."/>
            <person name="Kalhor M.S."/>
            <person name="Jansen J."/>
            <person name="Van den Hoogen J."/>
            <person name="Gungor B."/>
            <person name="Hartog M."/>
            <person name="Hontelez J."/>
            <person name="Verver J."/>
            <person name="Yang W.-C."/>
            <person name="Schijlen E."/>
            <person name="Repin R."/>
            <person name="Schilthuizen M."/>
            <person name="Schranz E."/>
            <person name="Heidstra R."/>
            <person name="Miyata K."/>
            <person name="Fedorova E."/>
            <person name="Kohlen W."/>
            <person name="Bisseling T."/>
            <person name="Smit S."/>
            <person name="Geurts R."/>
        </authorList>
    </citation>
    <scope>NUCLEOTIDE SEQUENCE [LARGE SCALE GENOMIC DNA]</scope>
    <source>
        <strain evidence="3">cv. WU1-14</strain>
    </source>
</reference>
<proteinExistence type="predicted"/>